<dbReference type="InterPro" id="IPR029058">
    <property type="entry name" value="AB_hydrolase_fold"/>
</dbReference>
<keyword evidence="3" id="KW-1185">Reference proteome</keyword>
<dbReference type="InterPro" id="IPR000073">
    <property type="entry name" value="AB_hydrolase_1"/>
</dbReference>
<dbReference type="InterPro" id="IPR022742">
    <property type="entry name" value="Hydrolase_4"/>
</dbReference>
<dbReference type="AlphaFoldDB" id="A0AA95F6H2"/>
<dbReference type="Gene3D" id="3.40.50.1820">
    <property type="entry name" value="alpha/beta hydrolase"/>
    <property type="match status" value="1"/>
</dbReference>
<protein>
    <submittedName>
        <fullName evidence="2">Lysophospholipase</fullName>
    </submittedName>
</protein>
<dbReference type="PRINTS" id="PR00111">
    <property type="entry name" value="ABHYDROLASE"/>
</dbReference>
<accession>A0AA95F6H2</accession>
<organism evidence="2 3">
    <name type="scientific">Candidatus Cohnella colombiensis</name>
    <dbReference type="NCBI Taxonomy" id="3121368"/>
    <lineage>
        <taxon>Bacteria</taxon>
        <taxon>Bacillati</taxon>
        <taxon>Bacillota</taxon>
        <taxon>Bacilli</taxon>
        <taxon>Bacillales</taxon>
        <taxon>Paenibacillaceae</taxon>
        <taxon>Cohnella</taxon>
    </lineage>
</organism>
<evidence type="ECO:0000313" key="3">
    <source>
        <dbReference type="Proteomes" id="UP001178662"/>
    </source>
</evidence>
<name>A0AA95F6H2_9BACL</name>
<dbReference type="PANTHER" id="PTHR11614">
    <property type="entry name" value="PHOSPHOLIPASE-RELATED"/>
    <property type="match status" value="1"/>
</dbReference>
<proteinExistence type="predicted"/>
<evidence type="ECO:0000259" key="1">
    <source>
        <dbReference type="Pfam" id="PF12146"/>
    </source>
</evidence>
<dbReference type="EMBL" id="CP119317">
    <property type="protein sequence ID" value="WEK55880.1"/>
    <property type="molecule type" value="Genomic_DNA"/>
</dbReference>
<feature type="domain" description="Serine aminopeptidase S33" evidence="1">
    <location>
        <begin position="28"/>
        <end position="262"/>
    </location>
</feature>
<evidence type="ECO:0000313" key="2">
    <source>
        <dbReference type="EMBL" id="WEK55880.1"/>
    </source>
</evidence>
<dbReference type="InterPro" id="IPR051044">
    <property type="entry name" value="MAG_DAG_Lipase"/>
</dbReference>
<dbReference type="SUPFAM" id="SSF53474">
    <property type="entry name" value="alpha/beta-Hydrolases"/>
    <property type="match status" value="1"/>
</dbReference>
<sequence>MTYKEMEWACADGNKMFACVWSPEHTRSAKAIVGIVHGMGEHMGRYQHVAEMLVNEGYTVIGFDQRGHGRTVGKRGHVAKFEELLEGVDNLIAEANRSYPNLPIFLYGHSMGGNVTINYLLRKKPQLKGAIVTGPWLKLAFAPPPIQVIAGKIIQYIYPKYTNHRPLHAASLTSDPVMVERYLNDPLGHGHITARFFFGVQRAGLWALNHANQLQVPMLLMHATEDRVTSSATSKIFAERAGKLVTWIGWPGFQHELHNELERERVFETIKSWLKEQLEQ</sequence>
<gene>
    <name evidence="2" type="ORF">P0Y55_07495</name>
</gene>
<dbReference type="Proteomes" id="UP001178662">
    <property type="component" value="Chromosome"/>
</dbReference>
<reference evidence="2" key="1">
    <citation type="submission" date="2023-03" db="EMBL/GenBank/DDBJ databases">
        <title>Andean soil-derived lignocellulolytic bacterial consortium as a source of novel taxa and putative plastic-active enzymes.</title>
        <authorList>
            <person name="Diaz-Garcia L."/>
            <person name="Chuvochina M."/>
            <person name="Feuerriegel G."/>
            <person name="Bunk B."/>
            <person name="Sproer C."/>
            <person name="Streit W.R."/>
            <person name="Rodriguez L.M."/>
            <person name="Overmann J."/>
            <person name="Jimenez D.J."/>
        </authorList>
    </citation>
    <scope>NUCLEOTIDE SEQUENCE</scope>
    <source>
        <strain evidence="2">MAG 2441</strain>
    </source>
</reference>
<dbReference type="Pfam" id="PF12146">
    <property type="entry name" value="Hydrolase_4"/>
    <property type="match status" value="1"/>
</dbReference>